<keyword evidence="3" id="KW-1185">Reference proteome</keyword>
<gene>
    <name evidence="2" type="ORF">CkaCkLH20_10545</name>
</gene>
<dbReference type="Proteomes" id="UP000781932">
    <property type="component" value="Unassembled WGS sequence"/>
</dbReference>
<dbReference type="OrthoDB" id="4267316at2759"/>
<organism evidence="2 3">
    <name type="scientific">Colletotrichum karsti</name>
    <dbReference type="NCBI Taxonomy" id="1095194"/>
    <lineage>
        <taxon>Eukaryota</taxon>
        <taxon>Fungi</taxon>
        <taxon>Dikarya</taxon>
        <taxon>Ascomycota</taxon>
        <taxon>Pezizomycotina</taxon>
        <taxon>Sordariomycetes</taxon>
        <taxon>Hypocreomycetidae</taxon>
        <taxon>Glomerellales</taxon>
        <taxon>Glomerellaceae</taxon>
        <taxon>Colletotrichum</taxon>
        <taxon>Colletotrichum boninense species complex</taxon>
    </lineage>
</organism>
<protein>
    <submittedName>
        <fullName evidence="2">Uncharacterized protein</fullName>
    </submittedName>
</protein>
<evidence type="ECO:0000313" key="3">
    <source>
        <dbReference type="Proteomes" id="UP000781932"/>
    </source>
</evidence>
<proteinExistence type="predicted"/>
<feature type="region of interest" description="Disordered" evidence="1">
    <location>
        <begin position="402"/>
        <end position="492"/>
    </location>
</feature>
<name>A0A9P6HV62_9PEZI</name>
<sequence>MSKAAKRAALQRFSDNKILDLIPHPNLGRPHGTNDYSPLPEEDSDGNSIEETIAKYPGGFDPEQHTDNREHARVQILKQVYGGLGESNVQCFLGKILVEPANDTTAVHARLEEGSHVLVKVIDHVLFESDALLADSQFTREGAALNHFYKNKLTGPDHIIPEFFGTWVLKVEERRSVRCVGIVLTEFVQGVSIRALSTFDKESEMFLPKENPVSVPKVDGGTISLTMKAKTTRLRFLKQLLGESVKHLKAGIERDSWCIHRILVTNLEKGTVLRHPRPVLLHLSFSQVYSLTKWPRMRGEPPTLRFEELSRPIHPFEVFDLDNIANLEGWLPPEWVNEPYKYDGWLLLEFGVPGQARRHEASYSTYDEKPELLDAEEHARRKERLDKAIEYCDKLKQYALQRPGTRYPSRKRRGPEQEPQAAKRIRGDESSHAGRESLRPSSPSQSPMSTTSCFEVNDPQDGDHPPGVGHEPVHDEWFLFYNGGPKERSQSE</sequence>
<evidence type="ECO:0000256" key="1">
    <source>
        <dbReference type="SAM" id="MobiDB-lite"/>
    </source>
</evidence>
<evidence type="ECO:0000313" key="2">
    <source>
        <dbReference type="EMBL" id="KAF9871913.1"/>
    </source>
</evidence>
<reference evidence="2" key="2">
    <citation type="submission" date="2020-11" db="EMBL/GenBank/DDBJ databases">
        <title>Whole genome sequencing of Colletotrichum sp.</title>
        <authorList>
            <person name="Li H."/>
        </authorList>
    </citation>
    <scope>NUCLEOTIDE SEQUENCE</scope>
    <source>
        <strain evidence="2">CkLH20</strain>
    </source>
</reference>
<dbReference type="AlphaFoldDB" id="A0A9P6HV62"/>
<accession>A0A9P6HV62</accession>
<reference evidence="2" key="1">
    <citation type="submission" date="2020-03" db="EMBL/GenBank/DDBJ databases">
        <authorList>
            <person name="He L."/>
        </authorList>
    </citation>
    <scope>NUCLEOTIDE SEQUENCE</scope>
    <source>
        <strain evidence="2">CkLH20</strain>
    </source>
</reference>
<comment type="caution">
    <text evidence="2">The sequence shown here is derived from an EMBL/GenBank/DDBJ whole genome shotgun (WGS) entry which is preliminary data.</text>
</comment>
<dbReference type="EMBL" id="JAATWM020000041">
    <property type="protein sequence ID" value="KAF9871913.1"/>
    <property type="molecule type" value="Genomic_DNA"/>
</dbReference>
<feature type="compositionally biased region" description="Low complexity" evidence="1">
    <location>
        <begin position="440"/>
        <end position="452"/>
    </location>
</feature>
<dbReference type="GeneID" id="62166333"/>
<dbReference type="RefSeq" id="XP_038741374.1">
    <property type="nucleotide sequence ID" value="XM_038893259.1"/>
</dbReference>
<feature type="compositionally biased region" description="Basic and acidic residues" evidence="1">
    <location>
        <begin position="425"/>
        <end position="438"/>
    </location>
</feature>
<feature type="region of interest" description="Disordered" evidence="1">
    <location>
        <begin position="21"/>
        <end position="47"/>
    </location>
</feature>